<gene>
    <name evidence="1" type="ORF">C8J55DRAFT_489434</name>
</gene>
<accession>A0A9W9AE50</accession>
<name>A0A9W9AE50_9AGAR</name>
<proteinExistence type="predicted"/>
<dbReference type="AlphaFoldDB" id="A0A9W9AE50"/>
<dbReference type="Proteomes" id="UP001150238">
    <property type="component" value="Unassembled WGS sequence"/>
</dbReference>
<comment type="caution">
    <text evidence="1">The sequence shown here is derived from an EMBL/GenBank/DDBJ whole genome shotgun (WGS) entry which is preliminary data.</text>
</comment>
<evidence type="ECO:0000313" key="2">
    <source>
        <dbReference type="Proteomes" id="UP001150238"/>
    </source>
</evidence>
<reference evidence="1" key="2">
    <citation type="journal article" date="2023" name="Proc. Natl. Acad. Sci. U.S.A.">
        <title>A global phylogenomic analysis of the shiitake genus Lentinula.</title>
        <authorList>
            <person name="Sierra-Patev S."/>
            <person name="Min B."/>
            <person name="Naranjo-Ortiz M."/>
            <person name="Looney B."/>
            <person name="Konkel Z."/>
            <person name="Slot J.C."/>
            <person name="Sakamoto Y."/>
            <person name="Steenwyk J.L."/>
            <person name="Rokas A."/>
            <person name="Carro J."/>
            <person name="Camarero S."/>
            <person name="Ferreira P."/>
            <person name="Molpeceres G."/>
            <person name="Ruiz-Duenas F.J."/>
            <person name="Serrano A."/>
            <person name="Henrissat B."/>
            <person name="Drula E."/>
            <person name="Hughes K.W."/>
            <person name="Mata J.L."/>
            <person name="Ishikawa N.K."/>
            <person name="Vargas-Isla R."/>
            <person name="Ushijima S."/>
            <person name="Smith C.A."/>
            <person name="Donoghue J."/>
            <person name="Ahrendt S."/>
            <person name="Andreopoulos W."/>
            <person name="He G."/>
            <person name="LaButti K."/>
            <person name="Lipzen A."/>
            <person name="Ng V."/>
            <person name="Riley R."/>
            <person name="Sandor L."/>
            <person name="Barry K."/>
            <person name="Martinez A.T."/>
            <person name="Xiao Y."/>
            <person name="Gibbons J.G."/>
            <person name="Terashima K."/>
            <person name="Grigoriev I.V."/>
            <person name="Hibbett D."/>
        </authorList>
    </citation>
    <scope>NUCLEOTIDE SEQUENCE</scope>
    <source>
        <strain evidence="1">Sp2 HRB7682 ss15</strain>
    </source>
</reference>
<evidence type="ECO:0000313" key="1">
    <source>
        <dbReference type="EMBL" id="KAJ4479808.1"/>
    </source>
</evidence>
<reference evidence="1" key="1">
    <citation type="submission" date="2022-08" db="EMBL/GenBank/DDBJ databases">
        <authorList>
            <consortium name="DOE Joint Genome Institute"/>
            <person name="Min B."/>
            <person name="Riley R."/>
            <person name="Sierra-Patev S."/>
            <person name="Naranjo-Ortiz M."/>
            <person name="Looney B."/>
            <person name="Konkel Z."/>
            <person name="Slot J.C."/>
            <person name="Sakamoto Y."/>
            <person name="Steenwyk J.L."/>
            <person name="Rokas A."/>
            <person name="Carro J."/>
            <person name="Camarero S."/>
            <person name="Ferreira P."/>
            <person name="Molpeceres G."/>
            <person name="Ruiz-Duenas F.J."/>
            <person name="Serrano A."/>
            <person name="Henrissat B."/>
            <person name="Drula E."/>
            <person name="Hughes K.W."/>
            <person name="Mata J.L."/>
            <person name="Ishikawa N.K."/>
            <person name="Vargas-Isla R."/>
            <person name="Ushijima S."/>
            <person name="Smith C.A."/>
            <person name="Ahrendt S."/>
            <person name="Andreopoulos W."/>
            <person name="He G."/>
            <person name="Labutti K."/>
            <person name="Lipzen A."/>
            <person name="Ng V."/>
            <person name="Sandor L."/>
            <person name="Barry K."/>
            <person name="Martinez A.T."/>
            <person name="Xiao Y."/>
            <person name="Gibbons J.G."/>
            <person name="Terashima K."/>
            <person name="Hibbett D.S."/>
            <person name="Grigoriev I.V."/>
        </authorList>
    </citation>
    <scope>NUCLEOTIDE SEQUENCE</scope>
    <source>
        <strain evidence="1">Sp2 HRB7682 ss15</strain>
    </source>
</reference>
<sequence>MLAGGVTNFSSEPGFRHIDNSQLIPCLPEFGIRIFPIQLLASAEEDSGRQTNAEVEFIPSTVLSRFEGPNLALMLNPVDIVNDSDKSTYQWDSRVGVDGNLPVAGQELSALEPDPCPDEIEVNEVKGCQMFGLKFGTDEVNTKLSTRKLLAGVVEEQKDAYEERKVSNFPAVHEHVFSQYGWMIVHFHRRRETLQYQSRGVR</sequence>
<organism evidence="1 2">
    <name type="scientific">Lentinula lateritia</name>
    <dbReference type="NCBI Taxonomy" id="40482"/>
    <lineage>
        <taxon>Eukaryota</taxon>
        <taxon>Fungi</taxon>
        <taxon>Dikarya</taxon>
        <taxon>Basidiomycota</taxon>
        <taxon>Agaricomycotina</taxon>
        <taxon>Agaricomycetes</taxon>
        <taxon>Agaricomycetidae</taxon>
        <taxon>Agaricales</taxon>
        <taxon>Marasmiineae</taxon>
        <taxon>Omphalotaceae</taxon>
        <taxon>Lentinula</taxon>
    </lineage>
</organism>
<protein>
    <submittedName>
        <fullName evidence="1">Uncharacterized protein</fullName>
    </submittedName>
</protein>
<dbReference type="EMBL" id="JANVFS010000016">
    <property type="protein sequence ID" value="KAJ4479808.1"/>
    <property type="molecule type" value="Genomic_DNA"/>
</dbReference>